<organism evidence="2">
    <name type="scientific">Brassica napus</name>
    <name type="common">Rape</name>
    <dbReference type="NCBI Taxonomy" id="3708"/>
    <lineage>
        <taxon>Eukaryota</taxon>
        <taxon>Viridiplantae</taxon>
        <taxon>Streptophyta</taxon>
        <taxon>Embryophyta</taxon>
        <taxon>Tracheophyta</taxon>
        <taxon>Spermatophyta</taxon>
        <taxon>Magnoliopsida</taxon>
        <taxon>eudicotyledons</taxon>
        <taxon>Gunneridae</taxon>
        <taxon>Pentapetalae</taxon>
        <taxon>rosids</taxon>
        <taxon>malvids</taxon>
        <taxon>Brassicales</taxon>
        <taxon>Brassicaceae</taxon>
        <taxon>Brassiceae</taxon>
        <taxon>Brassica</taxon>
    </lineage>
</organism>
<gene>
    <name evidence="2" type="ORF">DARMORV10_A10P10340.1</name>
</gene>
<proteinExistence type="predicted"/>
<feature type="non-terminal residue" evidence="2">
    <location>
        <position position="1"/>
    </location>
</feature>
<dbReference type="AlphaFoldDB" id="A0A817AXF6"/>
<dbReference type="EMBL" id="HG994364">
    <property type="protein sequence ID" value="CAF2324079.1"/>
    <property type="molecule type" value="Genomic_DNA"/>
</dbReference>
<sequence length="92" mass="10325">GPKAHPQKPDDKVGEPVKKARHTDRSALFTRYASPSPRLNHLRRYAVGAIPAKNCVCRSLETDKPPNEPVTVLHRTVFTPASSIDHRDLHRL</sequence>
<name>A0A817AXF6_BRANA</name>
<reference evidence="2" key="1">
    <citation type="submission" date="2021-01" db="EMBL/GenBank/DDBJ databases">
        <authorList>
            <consortium name="Genoscope - CEA"/>
            <person name="William W."/>
        </authorList>
    </citation>
    <scope>NUCLEOTIDE SEQUENCE</scope>
</reference>
<accession>A0A817AXF6</accession>
<protein>
    <submittedName>
        <fullName evidence="2">(rape) hypothetical protein</fullName>
    </submittedName>
</protein>
<evidence type="ECO:0000313" key="2">
    <source>
        <dbReference type="EMBL" id="CAF2324079.1"/>
    </source>
</evidence>
<evidence type="ECO:0000256" key="1">
    <source>
        <dbReference type="SAM" id="MobiDB-lite"/>
    </source>
</evidence>
<dbReference type="Proteomes" id="UP001295469">
    <property type="component" value="Chromosome A10"/>
</dbReference>
<feature type="region of interest" description="Disordered" evidence="1">
    <location>
        <begin position="1"/>
        <end position="22"/>
    </location>
</feature>
<feature type="compositionally biased region" description="Basic and acidic residues" evidence="1">
    <location>
        <begin position="7"/>
        <end position="18"/>
    </location>
</feature>